<dbReference type="AlphaFoldDB" id="A0AAU8CI72"/>
<keyword evidence="1" id="KW-1133">Transmembrane helix</keyword>
<protein>
    <recommendedName>
        <fullName evidence="3">MCE family protein</fullName>
    </recommendedName>
</protein>
<dbReference type="EMBL" id="CP159253">
    <property type="protein sequence ID" value="XCG46445.1"/>
    <property type="molecule type" value="Genomic_DNA"/>
</dbReference>
<reference evidence="2" key="1">
    <citation type="submission" date="2024-06" db="EMBL/GenBank/DDBJ databases">
        <title>Mesorhizobium karijinii sp. nov., a symbiont of the iconic Swainsona formosa from arid Australia.</title>
        <authorList>
            <person name="Hill Y.J."/>
            <person name="Watkin E.L.J."/>
            <person name="O'Hara G.W."/>
            <person name="Terpolilli J."/>
            <person name="Tye M.L."/>
            <person name="Kohlmeier M.G."/>
        </authorList>
    </citation>
    <scope>NUCLEOTIDE SEQUENCE</scope>
    <source>
        <strain evidence="2">WSM2240</strain>
    </source>
</reference>
<evidence type="ECO:0008006" key="3">
    <source>
        <dbReference type="Google" id="ProtNLM"/>
    </source>
</evidence>
<proteinExistence type="predicted"/>
<name>A0AAU8CI72_9HYPH</name>
<feature type="transmembrane region" description="Helical" evidence="1">
    <location>
        <begin position="13"/>
        <end position="33"/>
    </location>
</feature>
<accession>A0AAU8CI72</accession>
<sequence length="58" mass="6197">MANYDTTTANGKVVWFAAGALAVAALVALFLYADGYFDRSSSVELRIEVPENGIIEGQ</sequence>
<dbReference type="RefSeq" id="WP_353640982.1">
    <property type="nucleotide sequence ID" value="NZ_CP159253.1"/>
</dbReference>
<keyword evidence="1" id="KW-0472">Membrane</keyword>
<evidence type="ECO:0000313" key="2">
    <source>
        <dbReference type="EMBL" id="XCG46445.1"/>
    </source>
</evidence>
<evidence type="ECO:0000256" key="1">
    <source>
        <dbReference type="SAM" id="Phobius"/>
    </source>
</evidence>
<organism evidence="2">
    <name type="scientific">Mesorhizobium sp. WSM2240</name>
    <dbReference type="NCBI Taxonomy" id="3228851"/>
    <lineage>
        <taxon>Bacteria</taxon>
        <taxon>Pseudomonadati</taxon>
        <taxon>Pseudomonadota</taxon>
        <taxon>Alphaproteobacteria</taxon>
        <taxon>Hyphomicrobiales</taxon>
        <taxon>Phyllobacteriaceae</taxon>
        <taxon>Mesorhizobium</taxon>
    </lineage>
</organism>
<keyword evidence="1" id="KW-0812">Transmembrane</keyword>
<gene>
    <name evidence="2" type="ORF">ABVK50_14005</name>
</gene>